<evidence type="ECO:0000259" key="2">
    <source>
        <dbReference type="SMART" id="SM00494"/>
    </source>
</evidence>
<organism evidence="3 4">
    <name type="scientific">Candidula unifasciata</name>
    <dbReference type="NCBI Taxonomy" id="100452"/>
    <lineage>
        <taxon>Eukaryota</taxon>
        <taxon>Metazoa</taxon>
        <taxon>Spiralia</taxon>
        <taxon>Lophotrochozoa</taxon>
        <taxon>Mollusca</taxon>
        <taxon>Gastropoda</taxon>
        <taxon>Heterobranchia</taxon>
        <taxon>Euthyneura</taxon>
        <taxon>Panpulmonata</taxon>
        <taxon>Eupulmonata</taxon>
        <taxon>Stylommatophora</taxon>
        <taxon>Helicina</taxon>
        <taxon>Helicoidea</taxon>
        <taxon>Geomitridae</taxon>
        <taxon>Candidula</taxon>
    </lineage>
</organism>
<feature type="signal peptide" evidence="1">
    <location>
        <begin position="1"/>
        <end position="23"/>
    </location>
</feature>
<dbReference type="SUPFAM" id="SSF57625">
    <property type="entry name" value="Invertebrate chitin-binding proteins"/>
    <property type="match status" value="1"/>
</dbReference>
<evidence type="ECO:0000256" key="1">
    <source>
        <dbReference type="SAM" id="SignalP"/>
    </source>
</evidence>
<accession>A0A8S3Z4C3</accession>
<feature type="domain" description="Chitin-binding type-2" evidence="2">
    <location>
        <begin position="118"/>
        <end position="183"/>
    </location>
</feature>
<feature type="chain" id="PRO_5035820831" description="Chitin-binding type-2 domain-containing protein" evidence="1">
    <location>
        <begin position="24"/>
        <end position="233"/>
    </location>
</feature>
<name>A0A8S3Z4C3_9EUPU</name>
<dbReference type="AlphaFoldDB" id="A0A8S3Z4C3"/>
<dbReference type="Proteomes" id="UP000678393">
    <property type="component" value="Unassembled WGS sequence"/>
</dbReference>
<sequence length="233" mass="25239">MVFNILVLSVGAIAVACLPTGDAQAPVCSSGATMVPHPTICQRFTNCSIPPSVRLSPFLQVQEDECLYPQLFDVHKLACANFKEAECGPNRVASKDPCAYVKNLCGSSHCEPCSSRLPSCVGLSDGNHAHPSRQWSPYYIVCDTERTINITRCPTHAPTGTSGIFSPTTDSCVSVWEVPQEQGGLQPSCQGKVPGLYRVTDKPDVYYSCPGPQVFYCGQNLQFNETTKRCQAP</sequence>
<dbReference type="GO" id="GO:0005576">
    <property type="term" value="C:extracellular region"/>
    <property type="evidence" value="ECO:0007669"/>
    <property type="project" value="InterPro"/>
</dbReference>
<dbReference type="InterPro" id="IPR002557">
    <property type="entry name" value="Chitin-bd_dom"/>
</dbReference>
<evidence type="ECO:0000313" key="4">
    <source>
        <dbReference type="Proteomes" id="UP000678393"/>
    </source>
</evidence>
<dbReference type="InterPro" id="IPR036508">
    <property type="entry name" value="Chitin-bd_dom_sf"/>
</dbReference>
<keyword evidence="1" id="KW-0732">Signal</keyword>
<dbReference type="OrthoDB" id="6131869at2759"/>
<dbReference type="EMBL" id="CAJHNH020001766">
    <property type="protein sequence ID" value="CAG5124344.1"/>
    <property type="molecule type" value="Genomic_DNA"/>
</dbReference>
<keyword evidence="4" id="KW-1185">Reference proteome</keyword>
<feature type="domain" description="Chitin-binding type-2" evidence="2">
    <location>
        <begin position="26"/>
        <end position="89"/>
    </location>
</feature>
<dbReference type="GO" id="GO:0008061">
    <property type="term" value="F:chitin binding"/>
    <property type="evidence" value="ECO:0007669"/>
    <property type="project" value="InterPro"/>
</dbReference>
<proteinExistence type="predicted"/>
<comment type="caution">
    <text evidence="3">The sequence shown here is derived from an EMBL/GenBank/DDBJ whole genome shotgun (WGS) entry which is preliminary data.</text>
</comment>
<protein>
    <recommendedName>
        <fullName evidence="2">Chitin-binding type-2 domain-containing protein</fullName>
    </recommendedName>
</protein>
<gene>
    <name evidence="3" type="ORF">CUNI_LOCUS9902</name>
</gene>
<feature type="domain" description="Chitin-binding type-2" evidence="2">
    <location>
        <begin position="187"/>
        <end position="233"/>
    </location>
</feature>
<evidence type="ECO:0000313" key="3">
    <source>
        <dbReference type="EMBL" id="CAG5124344.1"/>
    </source>
</evidence>
<dbReference type="SMART" id="SM00494">
    <property type="entry name" value="ChtBD2"/>
    <property type="match status" value="3"/>
</dbReference>
<reference evidence="3" key="1">
    <citation type="submission" date="2021-04" db="EMBL/GenBank/DDBJ databases">
        <authorList>
            <consortium name="Molecular Ecology Group"/>
        </authorList>
    </citation>
    <scope>NUCLEOTIDE SEQUENCE</scope>
</reference>